<reference evidence="9 10" key="1">
    <citation type="submission" date="2013-12" db="EMBL/GenBank/DDBJ databases">
        <authorList>
            <person name="Stott M."/>
        </authorList>
    </citation>
    <scope>NUCLEOTIDE SEQUENCE [LARGE SCALE GENOMIC DNA]</scope>
    <source>
        <strain evidence="9 10">K22</strain>
    </source>
</reference>
<dbReference type="CDD" id="cd10322">
    <property type="entry name" value="SLC5sbd"/>
    <property type="match status" value="1"/>
</dbReference>
<protein>
    <submittedName>
        <fullName evidence="9">Na+/proline symporter</fullName>
    </submittedName>
</protein>
<feature type="transmembrane region" description="Helical" evidence="8">
    <location>
        <begin position="353"/>
        <end position="371"/>
    </location>
</feature>
<evidence type="ECO:0000313" key="9">
    <source>
        <dbReference type="EMBL" id="CDM64451.1"/>
    </source>
</evidence>
<dbReference type="EMBL" id="CBXV010000002">
    <property type="protein sequence ID" value="CDM64451.1"/>
    <property type="molecule type" value="Genomic_DNA"/>
</dbReference>
<comment type="subcellular location">
    <subcellularLocation>
        <location evidence="1">Membrane</location>
        <topology evidence="1">Multi-pass membrane protein</topology>
    </subcellularLocation>
</comment>
<evidence type="ECO:0000256" key="5">
    <source>
        <dbReference type="ARBA" id="ARBA00022989"/>
    </source>
</evidence>
<gene>
    <name evidence="9" type="ORF">PYK22_00445</name>
</gene>
<dbReference type="GO" id="GO:0005886">
    <property type="term" value="C:plasma membrane"/>
    <property type="evidence" value="ECO:0007669"/>
    <property type="project" value="TreeGrafter"/>
</dbReference>
<dbReference type="PROSITE" id="PS50283">
    <property type="entry name" value="NA_SOLUT_SYMP_3"/>
    <property type="match status" value="1"/>
</dbReference>
<feature type="transmembrane region" description="Helical" evidence="8">
    <location>
        <begin position="112"/>
        <end position="131"/>
    </location>
</feature>
<feature type="transmembrane region" description="Helical" evidence="8">
    <location>
        <begin position="68"/>
        <end position="91"/>
    </location>
</feature>
<feature type="transmembrane region" description="Helical" evidence="8">
    <location>
        <begin position="42"/>
        <end position="62"/>
    </location>
</feature>
<evidence type="ECO:0000256" key="8">
    <source>
        <dbReference type="SAM" id="Phobius"/>
    </source>
</evidence>
<sequence length="462" mass="50179">MTIYFWTIVAYLIFLVGIGAIRSRGVERQEDFSVAGRQLGTFVLFGTMLATWIGTGSIFGNAGKVYEVGIAAWILPLGALAGIAALSFLAARARRFEAITVQDILERRYNKWARLLGVITLVMTAVTIVSYQYRAAAAVINLTMPTLDFHLAVIIVTAFIIIYTALAGMFSVAYTDVAMGITMIIGILITLPYLWFTAGGYEGIATRLPADHLKPFGPIGWVQAIGYILPPGLLVLGDANMYQRFFSAQTEGKARAATLWLLLGVAYMEWMIILTAWVASALEWQDGKLVQPGRVIAYVARDHLPVWLGAVVMTTIMAIIMSTAISYLLVPATALVRDVYQRFINPQASERSLVWLLRATVIVLGVIAYVISTYSEKFLEVALRAYTIYGTGVTPSLVAAFIWPRATAVGAVTSIITGVVVTLVWEFGGFGAMTGVDPVIPAIALSVIALIVVSLISSRQRS</sequence>
<evidence type="ECO:0000256" key="2">
    <source>
        <dbReference type="ARBA" id="ARBA00006434"/>
    </source>
</evidence>
<evidence type="ECO:0000313" key="10">
    <source>
        <dbReference type="Proteomes" id="UP000031518"/>
    </source>
</evidence>
<feature type="transmembrane region" description="Helical" evidence="8">
    <location>
        <begin position="216"/>
        <end position="236"/>
    </location>
</feature>
<feature type="transmembrane region" description="Helical" evidence="8">
    <location>
        <begin position="151"/>
        <end position="170"/>
    </location>
</feature>
<dbReference type="Pfam" id="PF00474">
    <property type="entry name" value="SSF"/>
    <property type="match status" value="1"/>
</dbReference>
<dbReference type="PANTHER" id="PTHR48086">
    <property type="entry name" value="SODIUM/PROLINE SYMPORTER-RELATED"/>
    <property type="match status" value="1"/>
</dbReference>
<dbReference type="InterPro" id="IPR050277">
    <property type="entry name" value="Sodium:Solute_Symporter"/>
</dbReference>
<dbReference type="GO" id="GO:0022857">
    <property type="term" value="F:transmembrane transporter activity"/>
    <property type="evidence" value="ECO:0007669"/>
    <property type="project" value="InterPro"/>
</dbReference>
<feature type="transmembrane region" description="Helical" evidence="8">
    <location>
        <begin position="383"/>
        <end position="403"/>
    </location>
</feature>
<keyword evidence="5 8" id="KW-1133">Transmembrane helix</keyword>
<comment type="similarity">
    <text evidence="2 7">Belongs to the sodium:solute symporter (SSF) (TC 2.A.21) family.</text>
</comment>
<evidence type="ECO:0000256" key="7">
    <source>
        <dbReference type="RuleBase" id="RU362091"/>
    </source>
</evidence>
<feature type="transmembrane region" description="Helical" evidence="8">
    <location>
        <begin position="306"/>
        <end position="332"/>
    </location>
</feature>
<evidence type="ECO:0000256" key="3">
    <source>
        <dbReference type="ARBA" id="ARBA00022448"/>
    </source>
</evidence>
<dbReference type="RefSeq" id="WP_162199775.1">
    <property type="nucleotide sequence ID" value="NZ_CBXV010000002.1"/>
</dbReference>
<feature type="transmembrane region" description="Helical" evidence="8">
    <location>
        <begin position="439"/>
        <end position="457"/>
    </location>
</feature>
<dbReference type="Gene3D" id="1.20.1730.10">
    <property type="entry name" value="Sodium/glucose cotransporter"/>
    <property type="match status" value="1"/>
</dbReference>
<keyword evidence="4 8" id="KW-0812">Transmembrane</keyword>
<name>A0A0B6WTS3_9BACT</name>
<keyword evidence="10" id="KW-1185">Reference proteome</keyword>
<organism evidence="9 10">
    <name type="scientific">Pyrinomonas methylaliphatogenes</name>
    <dbReference type="NCBI Taxonomy" id="454194"/>
    <lineage>
        <taxon>Bacteria</taxon>
        <taxon>Pseudomonadati</taxon>
        <taxon>Acidobacteriota</taxon>
        <taxon>Blastocatellia</taxon>
        <taxon>Blastocatellales</taxon>
        <taxon>Pyrinomonadaceae</taxon>
        <taxon>Pyrinomonas</taxon>
    </lineage>
</organism>
<dbReference type="STRING" id="454194.PYK22_00445"/>
<feature type="transmembrane region" description="Helical" evidence="8">
    <location>
        <begin position="257"/>
        <end position="279"/>
    </location>
</feature>
<feature type="transmembrane region" description="Helical" evidence="8">
    <location>
        <begin position="408"/>
        <end position="427"/>
    </location>
</feature>
<keyword evidence="6 8" id="KW-0472">Membrane</keyword>
<reference evidence="9 10" key="2">
    <citation type="submission" date="2015-01" db="EMBL/GenBank/DDBJ databases">
        <title>Complete genome sequence of Pyrinomonas methylaliphatogenes type strain K22T.</title>
        <authorList>
            <person name="Lee K.C.Y."/>
            <person name="Power J.F."/>
            <person name="Dunfield P.F."/>
            <person name="Morgan X.C."/>
            <person name="Huttenhower C."/>
            <person name="Stott M.B."/>
        </authorList>
    </citation>
    <scope>NUCLEOTIDE SEQUENCE [LARGE SCALE GENOMIC DNA]</scope>
    <source>
        <strain evidence="9 10">K22</strain>
    </source>
</reference>
<accession>A0A0B6WTS3</accession>
<dbReference type="InterPro" id="IPR001734">
    <property type="entry name" value="Na/solute_symporter"/>
</dbReference>
<evidence type="ECO:0000256" key="6">
    <source>
        <dbReference type="ARBA" id="ARBA00023136"/>
    </source>
</evidence>
<dbReference type="InterPro" id="IPR038377">
    <property type="entry name" value="Na/Glc_symporter_sf"/>
</dbReference>
<dbReference type="AlphaFoldDB" id="A0A0B6WTS3"/>
<proteinExistence type="inferred from homology"/>
<dbReference type="Proteomes" id="UP000031518">
    <property type="component" value="Unassembled WGS sequence"/>
</dbReference>
<dbReference type="PANTHER" id="PTHR48086:SF7">
    <property type="entry name" value="SODIUM-SOLUTE SYMPORTER-RELATED"/>
    <property type="match status" value="1"/>
</dbReference>
<keyword evidence="3" id="KW-0813">Transport</keyword>
<evidence type="ECO:0000256" key="4">
    <source>
        <dbReference type="ARBA" id="ARBA00022692"/>
    </source>
</evidence>
<evidence type="ECO:0000256" key="1">
    <source>
        <dbReference type="ARBA" id="ARBA00004141"/>
    </source>
</evidence>
<feature type="transmembrane region" description="Helical" evidence="8">
    <location>
        <begin position="6"/>
        <end position="21"/>
    </location>
</feature>
<feature type="transmembrane region" description="Helical" evidence="8">
    <location>
        <begin position="177"/>
        <end position="196"/>
    </location>
</feature>